<name>K9YRK8_DACS8</name>
<proteinExistence type="predicted"/>
<dbReference type="Gene3D" id="2.160.20.80">
    <property type="entry name" value="E3 ubiquitin-protein ligase SopA"/>
    <property type="match status" value="1"/>
</dbReference>
<evidence type="ECO:0000313" key="3">
    <source>
        <dbReference type="Proteomes" id="UP000010482"/>
    </source>
</evidence>
<dbReference type="PANTHER" id="PTHR47485">
    <property type="entry name" value="THYLAKOID LUMENAL 17.4 KDA PROTEIN, CHLOROPLASTIC"/>
    <property type="match status" value="1"/>
</dbReference>
<reference evidence="2" key="1">
    <citation type="submission" date="2012-04" db="EMBL/GenBank/DDBJ databases">
        <title>Finished genome of Dactylococcopsis salina PCC 8305.</title>
        <authorList>
            <consortium name="US DOE Joint Genome Institute"/>
            <person name="Gugger M."/>
            <person name="Coursin T."/>
            <person name="Rippka R."/>
            <person name="Tandeau De Marsac N."/>
            <person name="Huntemann M."/>
            <person name="Wei C.-L."/>
            <person name="Han J."/>
            <person name="Detter J.C."/>
            <person name="Han C."/>
            <person name="Tapia R."/>
            <person name="Daligault H."/>
            <person name="Chen A."/>
            <person name="Krypides N."/>
            <person name="Mavromatis K."/>
            <person name="Markowitz V."/>
            <person name="Szeto E."/>
            <person name="Ivanova N."/>
            <person name="Ovchinnikova G."/>
            <person name="Pagani I."/>
            <person name="Pati A."/>
            <person name="Goodwin L."/>
            <person name="Peters L."/>
            <person name="Pitluck S."/>
            <person name="Woyke T."/>
            <person name="Kerfeld C."/>
        </authorList>
    </citation>
    <scope>NUCLEOTIDE SEQUENCE [LARGE SCALE GENOMIC DNA]</scope>
    <source>
        <strain evidence="2">PCC 8305</strain>
    </source>
</reference>
<dbReference type="Proteomes" id="UP000010482">
    <property type="component" value="Chromosome"/>
</dbReference>
<dbReference type="KEGG" id="dsl:Dacsa_0319"/>
<dbReference type="AlphaFoldDB" id="K9YRK8"/>
<accession>K9YRK8</accession>
<dbReference type="eggNOG" id="COG1357">
    <property type="taxonomic scope" value="Bacteria"/>
</dbReference>
<organism evidence="2 3">
    <name type="scientific">Dactylococcopsis salina (strain PCC 8305)</name>
    <name type="common">Myxobactron salinum</name>
    <dbReference type="NCBI Taxonomy" id="13035"/>
    <lineage>
        <taxon>Bacteria</taxon>
        <taxon>Bacillati</taxon>
        <taxon>Cyanobacteriota</taxon>
        <taxon>Cyanophyceae</taxon>
        <taxon>Nodosilineales</taxon>
        <taxon>Cymatolegaceae</taxon>
        <taxon>Dactylococcopsis</taxon>
    </lineage>
</organism>
<evidence type="ECO:0000256" key="1">
    <source>
        <dbReference type="ARBA" id="ARBA00022737"/>
    </source>
</evidence>
<dbReference type="SUPFAM" id="SSF141571">
    <property type="entry name" value="Pentapeptide repeat-like"/>
    <property type="match status" value="1"/>
</dbReference>
<dbReference type="EMBL" id="CP003944">
    <property type="protein sequence ID" value="AFZ49122.1"/>
    <property type="molecule type" value="Genomic_DNA"/>
</dbReference>
<evidence type="ECO:0000313" key="2">
    <source>
        <dbReference type="EMBL" id="AFZ49122.1"/>
    </source>
</evidence>
<protein>
    <submittedName>
        <fullName evidence="2">Low-complexity protein</fullName>
    </submittedName>
</protein>
<keyword evidence="1" id="KW-0677">Repeat</keyword>
<dbReference type="PANTHER" id="PTHR47485:SF1">
    <property type="entry name" value="THYLAKOID LUMENAL 17.4 KDA PROTEIN, CHLOROPLASTIC"/>
    <property type="match status" value="1"/>
</dbReference>
<keyword evidence="3" id="KW-1185">Reference proteome</keyword>
<gene>
    <name evidence="2" type="ORF">Dacsa_0319</name>
</gene>
<dbReference type="Pfam" id="PF00805">
    <property type="entry name" value="Pentapeptide"/>
    <property type="match status" value="2"/>
</dbReference>
<dbReference type="PATRIC" id="fig|13035.3.peg.362"/>
<dbReference type="InterPro" id="IPR001646">
    <property type="entry name" value="5peptide_repeat"/>
</dbReference>
<dbReference type="HOGENOM" id="CLU_745398_0_0_3"/>
<sequence>MTETVSQTHPLVTLSLITTPLSEQEINLALGIQFSSADFSLAQGNVKFGLTGSTLQLQLQEARFTEFSEQINHQLPIEKSPTVDAPSWKIALPAGIDILKTNALENIELGKIATSSENWSIEATLTVEKSDLQITEIEGLWRHDIHPNQQAILHRKIALFLRETQLSSPLISLKVNSPSTSENTPQPSEKQISSLLKTIEQIKTFNNDHFLELCEIAALNPKLDFAGANLRGTTLRGLDLNGVNWSRVNLRGADLTDIDLSEANLQGAKLSGADLSGAYLSNANFKNTDFHRSSLALANLSGANLQGANLQEANLSQTNLNHCQLEGAKFD</sequence>
<dbReference type="STRING" id="13035.Dacsa_0319"/>
<dbReference type="RefSeq" id="WP_015228135.1">
    <property type="nucleotide sequence ID" value="NC_019780.1"/>
</dbReference>
<dbReference type="OrthoDB" id="480722at2"/>